<evidence type="ECO:0000259" key="2">
    <source>
        <dbReference type="Pfam" id="PF13280"/>
    </source>
</evidence>
<dbReference type="SUPFAM" id="SSF46785">
    <property type="entry name" value="Winged helix' DNA-binding domain"/>
    <property type="match status" value="1"/>
</dbReference>
<dbReference type="PANTHER" id="PTHR34580:SF1">
    <property type="entry name" value="PROTEIN PAFC"/>
    <property type="match status" value="1"/>
</dbReference>
<dbReference type="InterPro" id="IPR013196">
    <property type="entry name" value="HTH_11"/>
</dbReference>
<dbReference type="Gene3D" id="1.10.10.10">
    <property type="entry name" value="Winged helix-like DNA-binding domain superfamily/Winged helix DNA-binding domain"/>
    <property type="match status" value="1"/>
</dbReference>
<gene>
    <name evidence="4" type="ORF">E2980_06935</name>
</gene>
<evidence type="ECO:0000259" key="1">
    <source>
        <dbReference type="Pfam" id="PF08279"/>
    </source>
</evidence>
<feature type="domain" description="WYL" evidence="2">
    <location>
        <begin position="132"/>
        <end position="196"/>
    </location>
</feature>
<dbReference type="EMBL" id="SOMN01000006">
    <property type="protein sequence ID" value="TFE28560.1"/>
    <property type="molecule type" value="Genomic_DNA"/>
</dbReference>
<proteinExistence type="predicted"/>
<dbReference type="RefSeq" id="WP_135151428.1">
    <property type="nucleotide sequence ID" value="NZ_SOMN01000006.1"/>
</dbReference>
<dbReference type="InterPro" id="IPR036390">
    <property type="entry name" value="WH_DNA-bd_sf"/>
</dbReference>
<protein>
    <submittedName>
        <fullName evidence="4">YafY family transcriptional regulator</fullName>
    </submittedName>
</protein>
<name>A0A4Y8M3E4_9BACL</name>
<accession>A0A4Y8M3E4</accession>
<dbReference type="PIRSF" id="PIRSF016838">
    <property type="entry name" value="PafC"/>
    <property type="match status" value="1"/>
</dbReference>
<dbReference type="InterPro" id="IPR057727">
    <property type="entry name" value="WCX_dom"/>
</dbReference>
<evidence type="ECO:0000313" key="4">
    <source>
        <dbReference type="EMBL" id="TFE28560.1"/>
    </source>
</evidence>
<dbReference type="AlphaFoldDB" id="A0A4Y8M3E4"/>
<comment type="caution">
    <text evidence="4">The sequence shown here is derived from an EMBL/GenBank/DDBJ whole genome shotgun (WGS) entry which is preliminary data.</text>
</comment>
<dbReference type="PROSITE" id="PS52050">
    <property type="entry name" value="WYL"/>
    <property type="match status" value="1"/>
</dbReference>
<organism evidence="4 5">
    <name type="scientific">Cohnella luojiensis</name>
    <dbReference type="NCBI Taxonomy" id="652876"/>
    <lineage>
        <taxon>Bacteria</taxon>
        <taxon>Bacillati</taxon>
        <taxon>Bacillota</taxon>
        <taxon>Bacilli</taxon>
        <taxon>Bacillales</taxon>
        <taxon>Paenibacillaceae</taxon>
        <taxon>Cohnella</taxon>
    </lineage>
</organism>
<dbReference type="Proteomes" id="UP000297900">
    <property type="component" value="Unassembled WGS sequence"/>
</dbReference>
<dbReference type="Pfam" id="PF08279">
    <property type="entry name" value="HTH_11"/>
    <property type="match status" value="1"/>
</dbReference>
<reference evidence="4 5" key="1">
    <citation type="submission" date="2019-03" db="EMBL/GenBank/DDBJ databases">
        <title>Cohnella endophytica sp. nov., a novel endophytic bacterium isolated from bark of Sonneratia apetala.</title>
        <authorList>
            <person name="Tuo L."/>
        </authorList>
    </citation>
    <scope>NUCLEOTIDE SEQUENCE [LARGE SCALE GENOMIC DNA]</scope>
    <source>
        <strain evidence="4 5">CCTCC AB 208254</strain>
    </source>
</reference>
<evidence type="ECO:0000259" key="3">
    <source>
        <dbReference type="Pfam" id="PF25583"/>
    </source>
</evidence>
<feature type="domain" description="WCX" evidence="3">
    <location>
        <begin position="228"/>
        <end position="300"/>
    </location>
</feature>
<dbReference type="InterPro" id="IPR051534">
    <property type="entry name" value="CBASS_pafABC_assoc_protein"/>
</dbReference>
<sequence length="305" mass="34625">MKLDRLLAITMALLNQTRVSATELAERFEVSLRTIYRDMESINLAGIPIVSFPGSDGGYEILSGYRVDKQILSLDDFSSICGALRGVKSATNNSDIDGLLERIGALMPNKSGSVDTSVDLDFTPSPNDKEKIKPLHQAIKDLHLVRFEYWDSKGKESLRTIEPMGLFLKGYVWYIYSYCLDRSDIRVFRLSRMTQPQSLPQTFVRRNYSLQDVERQFLSQANFSRVGALLRFDPAVRTRVRDEFGYDQIHANPDGSLDVKANFSSKERAIQNILSYGTHVKVIEPQEILEEVKLQVAQMLSHYSA</sequence>
<dbReference type="InterPro" id="IPR026881">
    <property type="entry name" value="WYL_dom"/>
</dbReference>
<dbReference type="PANTHER" id="PTHR34580">
    <property type="match status" value="1"/>
</dbReference>
<keyword evidence="5" id="KW-1185">Reference proteome</keyword>
<dbReference type="InterPro" id="IPR036388">
    <property type="entry name" value="WH-like_DNA-bd_sf"/>
</dbReference>
<dbReference type="Pfam" id="PF13280">
    <property type="entry name" value="WYL"/>
    <property type="match status" value="1"/>
</dbReference>
<dbReference type="InterPro" id="IPR028349">
    <property type="entry name" value="PafC-like"/>
</dbReference>
<feature type="domain" description="Helix-turn-helix type 11" evidence="1">
    <location>
        <begin position="5"/>
        <end position="59"/>
    </location>
</feature>
<dbReference type="OrthoDB" id="9815009at2"/>
<dbReference type="Pfam" id="PF25583">
    <property type="entry name" value="WCX"/>
    <property type="match status" value="1"/>
</dbReference>
<evidence type="ECO:0000313" key="5">
    <source>
        <dbReference type="Proteomes" id="UP000297900"/>
    </source>
</evidence>